<proteinExistence type="predicted"/>
<dbReference type="EMBL" id="UNOZ01000020">
    <property type="protein sequence ID" value="SYX90696.1"/>
    <property type="molecule type" value="Genomic_DNA"/>
</dbReference>
<evidence type="ECO:0000313" key="3">
    <source>
        <dbReference type="Proteomes" id="UP000263595"/>
    </source>
</evidence>
<name>A0A383RW45_9PSED</name>
<reference evidence="3" key="1">
    <citation type="submission" date="2018-08" db="EMBL/GenBank/DDBJ databases">
        <authorList>
            <person name="Blom J."/>
        </authorList>
    </citation>
    <scope>NUCLEOTIDE SEQUENCE [LARGE SCALE GENOMIC DNA]</scope>
    <source>
        <strain evidence="3">CCOS 865</strain>
    </source>
</reference>
<protein>
    <submittedName>
        <fullName evidence="2">Uncharacterized protein</fullName>
    </submittedName>
</protein>
<organism evidence="2 3">
    <name type="scientific">Pseudomonas reidholzensis</name>
    <dbReference type="NCBI Taxonomy" id="1785162"/>
    <lineage>
        <taxon>Bacteria</taxon>
        <taxon>Pseudomonadati</taxon>
        <taxon>Pseudomonadota</taxon>
        <taxon>Gammaproteobacteria</taxon>
        <taxon>Pseudomonadales</taxon>
        <taxon>Pseudomonadaceae</taxon>
        <taxon>Pseudomonas</taxon>
    </lineage>
</organism>
<sequence>MSRTTNTPFYFTGIPLLSIGAAFAAVGASGQTAFGWIAAGLLIPGALLLIAGAWRNRRQA</sequence>
<keyword evidence="1" id="KW-0472">Membrane</keyword>
<accession>A0A383RW45</accession>
<dbReference type="Proteomes" id="UP000263595">
    <property type="component" value="Unassembled WGS sequence"/>
</dbReference>
<keyword evidence="3" id="KW-1185">Reference proteome</keyword>
<keyword evidence="1" id="KW-0812">Transmembrane</keyword>
<evidence type="ECO:0000313" key="2">
    <source>
        <dbReference type="EMBL" id="SYX90696.1"/>
    </source>
</evidence>
<evidence type="ECO:0000256" key="1">
    <source>
        <dbReference type="SAM" id="Phobius"/>
    </source>
</evidence>
<dbReference type="OrthoDB" id="7026269at2"/>
<dbReference type="RefSeq" id="WP_119142163.1">
    <property type="nucleotide sequence ID" value="NZ_CBCSFL010000024.1"/>
</dbReference>
<feature type="transmembrane region" description="Helical" evidence="1">
    <location>
        <begin position="7"/>
        <end position="27"/>
    </location>
</feature>
<feature type="transmembrane region" description="Helical" evidence="1">
    <location>
        <begin position="33"/>
        <end position="54"/>
    </location>
</feature>
<gene>
    <name evidence="2" type="ORF">CCOS865_02963</name>
</gene>
<keyword evidence="1" id="KW-1133">Transmembrane helix</keyword>
<dbReference type="AlphaFoldDB" id="A0A383RW45"/>